<gene>
    <name evidence="2" type="ORF">UFOPK3564_00259</name>
</gene>
<organism evidence="2">
    <name type="scientific">freshwater metagenome</name>
    <dbReference type="NCBI Taxonomy" id="449393"/>
    <lineage>
        <taxon>unclassified sequences</taxon>
        <taxon>metagenomes</taxon>
        <taxon>ecological metagenomes</taxon>
    </lineage>
</organism>
<evidence type="ECO:0000313" key="2">
    <source>
        <dbReference type="EMBL" id="CAB4895242.1"/>
    </source>
</evidence>
<name>A0A6J7FHV0_9ZZZZ</name>
<dbReference type="EMBL" id="CAFBMK010000008">
    <property type="protein sequence ID" value="CAB4895242.1"/>
    <property type="molecule type" value="Genomic_DNA"/>
</dbReference>
<evidence type="ECO:0000256" key="1">
    <source>
        <dbReference type="SAM" id="MobiDB-lite"/>
    </source>
</evidence>
<dbReference type="AlphaFoldDB" id="A0A6J7FHV0"/>
<accession>A0A6J7FHV0</accession>
<proteinExistence type="predicted"/>
<protein>
    <submittedName>
        <fullName evidence="2">Unannotated protein</fullName>
    </submittedName>
</protein>
<feature type="region of interest" description="Disordered" evidence="1">
    <location>
        <begin position="86"/>
        <end position="110"/>
    </location>
</feature>
<reference evidence="2" key="1">
    <citation type="submission" date="2020-05" db="EMBL/GenBank/DDBJ databases">
        <authorList>
            <person name="Chiriac C."/>
            <person name="Salcher M."/>
            <person name="Ghai R."/>
            <person name="Kavagutti S V."/>
        </authorList>
    </citation>
    <scope>NUCLEOTIDE SEQUENCE</scope>
</reference>
<sequence length="110" mass="10644">MPGGTGIVVATVAVDLGPAGAAAAGAVADALLEHPAVSTVRVAPRDGRAVYRVDVPADDAAGRRTHALAPVRSVAGTLGLPLGDAHVAVGGTGEPGDTQSACDRDDGRSG</sequence>